<dbReference type="Proteomes" id="UP001202479">
    <property type="component" value="Unassembled WGS sequence"/>
</dbReference>
<reference evidence="2" key="1">
    <citation type="journal article" date="2022" name="DNA Res.">
        <title>Genome analysis of five recently described species of the CUG-Ser clade uncovers Candida theae as a new hybrid lineage with pathogenic potential in the Candida parapsilosis species complex.</title>
        <authorList>
            <person name="Mixao V."/>
            <person name="Del Olmo V."/>
            <person name="Hegedusova E."/>
            <person name="Saus E."/>
            <person name="Pryszcz L."/>
            <person name="Cillingova A."/>
            <person name="Nosek J."/>
            <person name="Gabaldon T."/>
        </authorList>
    </citation>
    <scope>NUCLEOTIDE SEQUENCE</scope>
    <source>
        <strain evidence="2">CBS 10844</strain>
    </source>
</reference>
<evidence type="ECO:0000313" key="2">
    <source>
        <dbReference type="EMBL" id="KAI3406426.2"/>
    </source>
</evidence>
<proteinExistence type="predicted"/>
<dbReference type="RefSeq" id="XP_049182171.1">
    <property type="nucleotide sequence ID" value="XM_049326865.1"/>
</dbReference>
<organism evidence="2 3">
    <name type="scientific">Candida oxycetoniae</name>
    <dbReference type="NCBI Taxonomy" id="497107"/>
    <lineage>
        <taxon>Eukaryota</taxon>
        <taxon>Fungi</taxon>
        <taxon>Dikarya</taxon>
        <taxon>Ascomycota</taxon>
        <taxon>Saccharomycotina</taxon>
        <taxon>Pichiomycetes</taxon>
        <taxon>Debaryomycetaceae</taxon>
        <taxon>Candida/Lodderomyces clade</taxon>
        <taxon>Candida</taxon>
    </lineage>
</organism>
<sequence length="650" mass="75438">MNEVLSKKVNYLVSLFRNVVKDNIDDTTEYSRTTYDNGILSKYESKIKVIFQLEDTDFHFHFQGEEKAKETKEAGEPGEPGEPKSVKLFNDTVNSRIKEFVVSCGSQTFLTSLVTSFVNSGDNNESDTSRLQDKIAITLDCVIWITLNIDACVKSSFFQSLATISNQLFSISTEQVEQMWSYVESRVPVIISNGMFTNKVGERMQILSFTNSLVDRFEQTKFAGKIDSYKKDTHNDVFQCRVRIFVTQLLDFDDTTGLNKYFHIANRTAFQFPVKDVFLSDIIQVQKIFNDPLYYMKKQNSNELNRLANKLYAILQELLKEELDYSEDTPYPDQFNTTKTTTTTTENDAERKYLCQKFSSRIFVPETYYESKFEIKNRGRVESSQKKDAEFLFKELELSKIRLQYILQIYIVANLYSELTFKAKQSFFVDVNAPSSSRHLTEDTLPPSLGQLFSDMKRETISVLKRIDFALCSLFQKIAIGEKQWWRWLLHGKDQKSGTAYFANNVLDIGELKATEERFKDIFPYKNKKSFNTYVTPQVSRKMRVPRGLEHLSAMKSLDEDAAFKEIEDLTNTALDNTADTDERRSSLSWKVSRKQRTTNWFSYNENLSNQQKTANVNKRKIEEELPEGENKRKIEEEVPEGENKKIKIA</sequence>
<dbReference type="GeneID" id="73378524"/>
<dbReference type="AlphaFoldDB" id="A0AAI9T071"/>
<feature type="region of interest" description="Disordered" evidence="1">
    <location>
        <begin position="612"/>
        <end position="650"/>
    </location>
</feature>
<name>A0AAI9T071_9ASCO</name>
<comment type="caution">
    <text evidence="2">The sequence shown here is derived from an EMBL/GenBank/DDBJ whole genome shotgun (WGS) entry which is preliminary data.</text>
</comment>
<evidence type="ECO:0000313" key="3">
    <source>
        <dbReference type="Proteomes" id="UP001202479"/>
    </source>
</evidence>
<dbReference type="EMBL" id="JAHUZD010000024">
    <property type="protein sequence ID" value="KAI3406426.2"/>
    <property type="molecule type" value="Genomic_DNA"/>
</dbReference>
<gene>
    <name evidence="2" type="ORF">KGF56_000907</name>
</gene>
<feature type="compositionally biased region" description="Basic and acidic residues" evidence="1">
    <location>
        <begin position="620"/>
        <end position="650"/>
    </location>
</feature>
<evidence type="ECO:0000256" key="1">
    <source>
        <dbReference type="SAM" id="MobiDB-lite"/>
    </source>
</evidence>
<dbReference type="Pfam" id="PF11957">
    <property type="entry name" value="efThoc1"/>
    <property type="match status" value="1"/>
</dbReference>
<protein>
    <submittedName>
        <fullName evidence="2">Uncharacterized protein</fullName>
    </submittedName>
</protein>
<dbReference type="InterPro" id="IPR021861">
    <property type="entry name" value="THO_THOC1"/>
</dbReference>
<accession>A0AAI9T071</accession>
<keyword evidence="3" id="KW-1185">Reference proteome</keyword>